<evidence type="ECO:0000259" key="4">
    <source>
        <dbReference type="Pfam" id="PF13802"/>
    </source>
</evidence>
<dbReference type="Gene3D" id="2.60.40.1760">
    <property type="entry name" value="glycosyl hydrolase (family 31)"/>
    <property type="match status" value="1"/>
</dbReference>
<dbReference type="GO" id="GO:0005975">
    <property type="term" value="P:carbohydrate metabolic process"/>
    <property type="evidence" value="ECO:0007669"/>
    <property type="project" value="InterPro"/>
</dbReference>
<dbReference type="GO" id="GO:0004553">
    <property type="term" value="F:hydrolase activity, hydrolyzing O-glycosyl compounds"/>
    <property type="evidence" value="ECO:0007669"/>
    <property type="project" value="InterPro"/>
</dbReference>
<evidence type="ECO:0000313" key="7">
    <source>
        <dbReference type="Proteomes" id="UP000248918"/>
    </source>
</evidence>
<dbReference type="InterPro" id="IPR013780">
    <property type="entry name" value="Glyco_hydro_b"/>
</dbReference>
<dbReference type="PANTHER" id="PTHR22762">
    <property type="entry name" value="ALPHA-GLUCOSIDASE"/>
    <property type="match status" value="1"/>
</dbReference>
<feature type="domain" description="Glycoside hydrolase family 31 TIM barrel" evidence="3">
    <location>
        <begin position="271"/>
        <end position="598"/>
    </location>
</feature>
<sequence>MRSLTNLKHPPRFSLTSHVGNHLVLSALAHCRIELFVLADDIIRVLVLPDGELHGPRSWAIAPGMDDVAPEGRERRDLSGFTPPPFNVSSDDDAAQLVVETARIRLTVTLDGGFCAWDILHEDVWQRVMSDRKTQAYNFGWWDQRVYHYVERRKDEIYVGLGERAGTLDRANQSYEMRNIDAMGYSARSTDPLYKHIPFYVTWQPEASTGFGLFYDTLADCRFDMGRELDNYHGHYRHFVAEHGDLDYYFIASAGTPLHAVRRFTWLTGRPAWLPKWGLGYSGSTMSYTDAPDAQQRMGEFIAQCREHDVLCDSFHLSSGYTSIGAKRYVFNWNHEKFPDIDGFVQSYLDHGVRLCANIKPCLLQDHPAFDEVAQAGLLIESRDGDPAWVQFWDEVGAYLDFTNPDTIAWWKSRVKDSLLKHGIAATWNDNNEFEIWSPDAIAHGFGHAYPAHQAKVLQTQLMMRASHEAQREHAPERRPFLVSRAGGVGMHRYVQTWSGDNYTSWETLRFNLKMGLGLAMSGVSNSGHDIGGFSGPAPGPELFARWVAFGIFLPRFSIHSWNDDGTVNEPWMHPEVTQQVAALIKLRYRLIPYLYELLWQSHSAYEPVLRPLFAEFPHDPRCLADGDDMMLGSQMLVAPVVEAGQTTRDVYLPDGARWVSYWSGERFDGGQTVTLPAPFEQPVVLLREGCVIALNVAEQHFGHAADERAFIAVPPVGAGIARGGCVEDDGESEAWRDGAQGRWHVTLTGDANTLQVAIEREGWMPQAQSQVRLFVPMSETRAIVCVASTHATLVADQTADGWRCVTISIPH</sequence>
<dbReference type="GO" id="GO:0030246">
    <property type="term" value="F:carbohydrate binding"/>
    <property type="evidence" value="ECO:0007669"/>
    <property type="project" value="InterPro"/>
</dbReference>
<keyword evidence="2" id="KW-0326">Glycosidase</keyword>
<dbReference type="EMBL" id="QLTK01000001">
    <property type="protein sequence ID" value="RAS39063.1"/>
    <property type="molecule type" value="Genomic_DNA"/>
</dbReference>
<proteinExistence type="inferred from homology"/>
<reference evidence="6 7" key="1">
    <citation type="submission" date="2018-06" db="EMBL/GenBank/DDBJ databases">
        <title>Genomic Encyclopedia of Type Strains, Phase III (KMG-III): the genomes of soil and plant-associated and newly described type strains.</title>
        <authorList>
            <person name="Whitman W."/>
        </authorList>
    </citation>
    <scope>NUCLEOTIDE SEQUENCE [LARGE SCALE GENOMIC DNA]</scope>
    <source>
        <strain evidence="6 7">LMG 23644</strain>
    </source>
</reference>
<dbReference type="PANTHER" id="PTHR22762:SF165">
    <property type="entry name" value="PUTATIVE (AFU_ORTHOLOGUE AFUA_1G06560)-RELATED"/>
    <property type="match status" value="1"/>
</dbReference>
<protein>
    <submittedName>
        <fullName evidence="6">Alpha-glucosidase</fullName>
    </submittedName>
</protein>
<dbReference type="Pfam" id="PF13802">
    <property type="entry name" value="Gal_mutarotas_2"/>
    <property type="match status" value="1"/>
</dbReference>
<dbReference type="Gene3D" id="3.20.20.80">
    <property type="entry name" value="Glycosidases"/>
    <property type="match status" value="1"/>
</dbReference>
<dbReference type="SUPFAM" id="SSF74650">
    <property type="entry name" value="Galactose mutarotase-like"/>
    <property type="match status" value="1"/>
</dbReference>
<dbReference type="RefSeq" id="WP_111929048.1">
    <property type="nucleotide sequence ID" value="NZ_CADFFP010000003.1"/>
</dbReference>
<dbReference type="InterPro" id="IPR017853">
    <property type="entry name" value="GH"/>
</dbReference>
<dbReference type="SUPFAM" id="SSF51011">
    <property type="entry name" value="Glycosyl hydrolase domain"/>
    <property type="match status" value="1"/>
</dbReference>
<dbReference type="Pfam" id="PF01055">
    <property type="entry name" value="Glyco_hydro_31_2nd"/>
    <property type="match status" value="1"/>
</dbReference>
<dbReference type="CDD" id="cd06599">
    <property type="entry name" value="GH31_glycosidase_Aec37"/>
    <property type="match status" value="1"/>
</dbReference>
<dbReference type="AlphaFoldDB" id="A0A329CW73"/>
<feature type="domain" description="Glycoside hydrolase family 31 N-terminal" evidence="4">
    <location>
        <begin position="33"/>
        <end position="224"/>
    </location>
</feature>
<gene>
    <name evidence="6" type="ORF">BX591_101398</name>
</gene>
<dbReference type="CDD" id="cd14752">
    <property type="entry name" value="GH31_N"/>
    <property type="match status" value="1"/>
</dbReference>
<dbReference type="InterPro" id="IPR025887">
    <property type="entry name" value="Glyco_hydro_31_N_dom"/>
</dbReference>
<dbReference type="Pfam" id="PF21365">
    <property type="entry name" value="Glyco_hydro_31_3rd"/>
    <property type="match status" value="1"/>
</dbReference>
<evidence type="ECO:0000256" key="2">
    <source>
        <dbReference type="RuleBase" id="RU361185"/>
    </source>
</evidence>
<dbReference type="InterPro" id="IPR011013">
    <property type="entry name" value="Gal_mutarotase_sf_dom"/>
</dbReference>
<dbReference type="InterPro" id="IPR048395">
    <property type="entry name" value="Glyco_hydro_31_C"/>
</dbReference>
<dbReference type="SUPFAM" id="SSF51445">
    <property type="entry name" value="(Trans)glycosidases"/>
    <property type="match status" value="1"/>
</dbReference>
<dbReference type="InterPro" id="IPR000322">
    <property type="entry name" value="Glyco_hydro_31_TIM"/>
</dbReference>
<comment type="similarity">
    <text evidence="1 2">Belongs to the glycosyl hydrolase 31 family.</text>
</comment>
<dbReference type="Proteomes" id="UP000248918">
    <property type="component" value="Unassembled WGS sequence"/>
</dbReference>
<comment type="caution">
    <text evidence="6">The sequence shown here is derived from an EMBL/GenBank/DDBJ whole genome shotgun (WGS) entry which is preliminary data.</text>
</comment>
<evidence type="ECO:0000259" key="5">
    <source>
        <dbReference type="Pfam" id="PF21365"/>
    </source>
</evidence>
<dbReference type="OrthoDB" id="176168at2"/>
<dbReference type="Gene3D" id="2.60.40.1180">
    <property type="entry name" value="Golgi alpha-mannosidase II"/>
    <property type="match status" value="1"/>
</dbReference>
<keyword evidence="2" id="KW-0378">Hydrolase</keyword>
<evidence type="ECO:0000259" key="3">
    <source>
        <dbReference type="Pfam" id="PF01055"/>
    </source>
</evidence>
<evidence type="ECO:0000313" key="6">
    <source>
        <dbReference type="EMBL" id="RAS39063.1"/>
    </source>
</evidence>
<organism evidence="6 7">
    <name type="scientific">Paraburkholderia bryophila</name>
    <dbReference type="NCBI Taxonomy" id="420952"/>
    <lineage>
        <taxon>Bacteria</taxon>
        <taxon>Pseudomonadati</taxon>
        <taxon>Pseudomonadota</taxon>
        <taxon>Betaproteobacteria</taxon>
        <taxon>Burkholderiales</taxon>
        <taxon>Burkholderiaceae</taxon>
        <taxon>Paraburkholderia</taxon>
    </lineage>
</organism>
<name>A0A329CW73_9BURK</name>
<evidence type="ECO:0000256" key="1">
    <source>
        <dbReference type="ARBA" id="ARBA00007806"/>
    </source>
</evidence>
<feature type="domain" description="Glycosyl hydrolase family 31 C-terminal" evidence="5">
    <location>
        <begin position="607"/>
        <end position="693"/>
    </location>
</feature>
<accession>A0A329CW73</accession>